<dbReference type="SMART" id="SM00487">
    <property type="entry name" value="DEXDc"/>
    <property type="match status" value="1"/>
</dbReference>
<gene>
    <name evidence="18" type="ORF">UT64_C0051G0005</name>
</gene>
<dbReference type="NCBIfam" id="NF008168">
    <property type="entry name" value="PRK10917.2-2"/>
    <property type="match status" value="1"/>
</dbReference>
<evidence type="ECO:0000256" key="15">
    <source>
        <dbReference type="RuleBase" id="RU363016"/>
    </source>
</evidence>
<keyword evidence="5 15" id="KW-0378">Hydrolase</keyword>
<evidence type="ECO:0000256" key="10">
    <source>
        <dbReference type="ARBA" id="ARBA00023204"/>
    </source>
</evidence>
<dbReference type="EC" id="5.6.2.4" evidence="13 15"/>
<dbReference type="SUPFAM" id="SSF52540">
    <property type="entry name" value="P-loop containing nucleoside triphosphate hydrolases"/>
    <property type="match status" value="2"/>
</dbReference>
<dbReference type="PROSITE" id="PS51194">
    <property type="entry name" value="HELICASE_CTER"/>
    <property type="match status" value="1"/>
</dbReference>
<evidence type="ECO:0000256" key="3">
    <source>
        <dbReference type="ARBA" id="ARBA00022741"/>
    </source>
</evidence>
<dbReference type="GO" id="GO:0016887">
    <property type="term" value="F:ATP hydrolysis activity"/>
    <property type="evidence" value="ECO:0007669"/>
    <property type="project" value="RHEA"/>
</dbReference>
<dbReference type="InterPro" id="IPR012340">
    <property type="entry name" value="NA-bd_OB-fold"/>
</dbReference>
<evidence type="ECO:0000259" key="17">
    <source>
        <dbReference type="PROSITE" id="PS51194"/>
    </source>
</evidence>
<evidence type="ECO:0000256" key="9">
    <source>
        <dbReference type="ARBA" id="ARBA00023172"/>
    </source>
</evidence>
<dbReference type="Gene3D" id="2.40.50.140">
    <property type="entry name" value="Nucleic acid-binding proteins"/>
    <property type="match status" value="1"/>
</dbReference>
<dbReference type="CDD" id="cd17992">
    <property type="entry name" value="DEXHc_RecG"/>
    <property type="match status" value="1"/>
</dbReference>
<dbReference type="InterPro" id="IPR011545">
    <property type="entry name" value="DEAD/DEAH_box_helicase_dom"/>
</dbReference>
<feature type="domain" description="Helicase ATP-binding" evidence="16">
    <location>
        <begin position="283"/>
        <end position="467"/>
    </location>
</feature>
<dbReference type="InterPro" id="IPR001650">
    <property type="entry name" value="Helicase_C-like"/>
</dbReference>
<evidence type="ECO:0000259" key="16">
    <source>
        <dbReference type="PROSITE" id="PS51192"/>
    </source>
</evidence>
<dbReference type="PROSITE" id="PS51192">
    <property type="entry name" value="HELICASE_ATP_BIND_1"/>
    <property type="match status" value="1"/>
</dbReference>
<evidence type="ECO:0000256" key="5">
    <source>
        <dbReference type="ARBA" id="ARBA00022801"/>
    </source>
</evidence>
<evidence type="ECO:0000256" key="12">
    <source>
        <dbReference type="ARBA" id="ARBA00034617"/>
    </source>
</evidence>
<dbReference type="GO" id="GO:0006281">
    <property type="term" value="P:DNA repair"/>
    <property type="evidence" value="ECO:0007669"/>
    <property type="project" value="UniProtKB-UniRule"/>
</dbReference>
<dbReference type="GO" id="GO:0003677">
    <property type="term" value="F:DNA binding"/>
    <property type="evidence" value="ECO:0007669"/>
    <property type="project" value="UniProtKB-KW"/>
</dbReference>
<organism evidence="18 19">
    <name type="scientific">Candidatus Falkowbacteria bacterium GW2011_GWF2_39_8</name>
    <dbReference type="NCBI Taxonomy" id="1618642"/>
    <lineage>
        <taxon>Bacteria</taxon>
        <taxon>Candidatus Falkowiibacteriota</taxon>
    </lineage>
</organism>
<keyword evidence="11" id="KW-0413">Isomerase</keyword>
<dbReference type="InterPro" id="IPR027417">
    <property type="entry name" value="P-loop_NTPase"/>
</dbReference>
<dbReference type="NCBIfam" id="TIGR00643">
    <property type="entry name" value="recG"/>
    <property type="match status" value="1"/>
</dbReference>
<keyword evidence="4 15" id="KW-0227">DNA damage</keyword>
<evidence type="ECO:0000313" key="19">
    <source>
        <dbReference type="Proteomes" id="UP000034137"/>
    </source>
</evidence>
<comment type="similarity">
    <text evidence="1 15">Belongs to the helicase family. RecG subfamily.</text>
</comment>
<dbReference type="PANTHER" id="PTHR47964">
    <property type="entry name" value="ATP-DEPENDENT DNA HELICASE HOMOLOG RECG, CHLOROPLASTIC"/>
    <property type="match status" value="1"/>
</dbReference>
<comment type="catalytic activity">
    <reaction evidence="12 15">
        <text>Couples ATP hydrolysis with the unwinding of duplex DNA by translocating in the 3'-5' direction.</text>
        <dbReference type="EC" id="5.6.2.4"/>
    </reaction>
</comment>
<protein>
    <recommendedName>
        <fullName evidence="2 15">ATP-dependent DNA helicase RecG</fullName>
        <ecNumber evidence="13 15">5.6.2.4</ecNumber>
    </recommendedName>
</protein>
<evidence type="ECO:0000256" key="2">
    <source>
        <dbReference type="ARBA" id="ARBA00017846"/>
    </source>
</evidence>
<dbReference type="Pfam" id="PF00271">
    <property type="entry name" value="Helicase_C"/>
    <property type="match status" value="1"/>
</dbReference>
<dbReference type="SMART" id="SM00490">
    <property type="entry name" value="HELICc"/>
    <property type="match status" value="1"/>
</dbReference>
<reference evidence="18 19" key="1">
    <citation type="journal article" date="2015" name="Nature">
        <title>rRNA introns, odd ribosomes, and small enigmatic genomes across a large radiation of phyla.</title>
        <authorList>
            <person name="Brown C.T."/>
            <person name="Hug L.A."/>
            <person name="Thomas B.C."/>
            <person name="Sharon I."/>
            <person name="Castelle C.J."/>
            <person name="Singh A."/>
            <person name="Wilkins M.J."/>
            <person name="Williams K.H."/>
            <person name="Banfield J.F."/>
        </authorList>
    </citation>
    <scope>NUCLEOTIDE SEQUENCE [LARGE SCALE GENOMIC DNA]</scope>
</reference>
<evidence type="ECO:0000256" key="6">
    <source>
        <dbReference type="ARBA" id="ARBA00022806"/>
    </source>
</evidence>
<dbReference type="NCBIfam" id="NF008165">
    <property type="entry name" value="PRK10917.1-3"/>
    <property type="match status" value="1"/>
</dbReference>
<evidence type="ECO:0000256" key="7">
    <source>
        <dbReference type="ARBA" id="ARBA00022840"/>
    </source>
</evidence>
<dbReference type="Pfam" id="PF17191">
    <property type="entry name" value="RecG_wedge"/>
    <property type="match status" value="1"/>
</dbReference>
<keyword evidence="6 15" id="KW-0347">Helicase</keyword>
<dbReference type="GO" id="GO:0006310">
    <property type="term" value="P:DNA recombination"/>
    <property type="evidence" value="ECO:0007669"/>
    <property type="project" value="UniProtKB-UniRule"/>
</dbReference>
<dbReference type="EMBL" id="LBXO01000051">
    <property type="protein sequence ID" value="KKR31774.1"/>
    <property type="molecule type" value="Genomic_DNA"/>
</dbReference>
<evidence type="ECO:0000256" key="13">
    <source>
        <dbReference type="ARBA" id="ARBA00034808"/>
    </source>
</evidence>
<dbReference type="InterPro" id="IPR004609">
    <property type="entry name" value="ATP-dep_DNA_helicase_RecG"/>
</dbReference>
<keyword evidence="9 15" id="KW-0233">DNA recombination</keyword>
<keyword evidence="3 15" id="KW-0547">Nucleotide-binding</keyword>
<evidence type="ECO:0000256" key="4">
    <source>
        <dbReference type="ARBA" id="ARBA00022763"/>
    </source>
</evidence>
<dbReference type="CDD" id="cd04488">
    <property type="entry name" value="RecG_wedge_OBF"/>
    <property type="match status" value="1"/>
</dbReference>
<evidence type="ECO:0000256" key="11">
    <source>
        <dbReference type="ARBA" id="ARBA00023235"/>
    </source>
</evidence>
<dbReference type="InterPro" id="IPR014001">
    <property type="entry name" value="Helicase_ATP-bd"/>
</dbReference>
<evidence type="ECO:0000256" key="14">
    <source>
        <dbReference type="ARBA" id="ARBA00048988"/>
    </source>
</evidence>
<dbReference type="PANTHER" id="PTHR47964:SF1">
    <property type="entry name" value="ATP-DEPENDENT DNA HELICASE HOMOLOG RECG, CHLOROPLASTIC"/>
    <property type="match status" value="1"/>
</dbReference>
<sequence>MLKLETAITNINRVGTATAKRLKSLGVETIEDLLFYFPFRYDDFSKITRIDELKAGTSASVIGQVELIQNKRSFRRKMQITEALVSDESGSVKVVWFNQPFIAKNLQTGDRISLAGKIEEDYGGAFMSSPVYEKIKSPHPPLLKGAVAAVNTQGFVPNYHLTGNLTQKQLRYLIKQVIGLAEWLEDWLPKEVMKKYNLVSLPEAIKKIHFPQKLDDVEIAKQRLAFDELFLVQLQSILAKQEFSASTASSIPFDEQKTKDFVNKLPFKLTDAQRKASWEILLDIAKPKPMTRLLEGDVGSGKTLVAILAMLNVAWSGKQAVLMAPTEILAKQHYATISNLLKDYDITVGLITRTEKKISQNLEAQNENGKKKKKTLSPEFVLKNSQIVVGTHAIIQEKIEFNDLALAVIDEQHRFGVGQRKTLINKVGTEQCSVPTKLSPHLLSMTATPIPRSLALALYGDLDVSVINEMPADRKKIITKIVLEKDRQVAYDFVRKEIGKGRQAFVICPLIEMTDPAQLSEKEISFLGTKSVKEEYEKLNKEIFPDLNIGMLHGKMKTVEKESVMNDFIANKIKVLVATSVVEVGVDIPNASIMLIEGAERFGLAQLHQFRGRVGRSEHQSYCLLFSESNSLPSNTRLKALVDYNDGVTLAKIDLKLRGPGEVYGTMQKGFPELKVASLFDFDLMKKAKEGAQLIVDTDSSLKGWPGLKNKVGEWDEKLHLE</sequence>
<dbReference type="Proteomes" id="UP000034137">
    <property type="component" value="Unassembled WGS sequence"/>
</dbReference>
<evidence type="ECO:0000256" key="1">
    <source>
        <dbReference type="ARBA" id="ARBA00007504"/>
    </source>
</evidence>
<comment type="caution">
    <text evidence="18">The sequence shown here is derived from an EMBL/GenBank/DDBJ whole genome shotgun (WGS) entry which is preliminary data.</text>
</comment>
<keyword evidence="10 15" id="KW-0234">DNA repair</keyword>
<dbReference type="InterPro" id="IPR033454">
    <property type="entry name" value="RecG_wedge"/>
</dbReference>
<dbReference type="InterPro" id="IPR047112">
    <property type="entry name" value="RecG/Mfd"/>
</dbReference>
<comment type="function">
    <text evidence="15">Plays a critical role in recombination and DNA repair. Helps process Holliday junction intermediates to mature products by catalyzing branch migration. Has replication fork regression activity, unwinds stalled or blocked replication forks to make a HJ that can be resolved. Has a DNA unwinding activity characteristic of a DNA helicase with 3'-5' polarity.</text>
</comment>
<keyword evidence="8" id="KW-0238">DNA-binding</keyword>
<accession>A0A0G0PUD1</accession>
<feature type="domain" description="Helicase C-terminal" evidence="17">
    <location>
        <begin position="486"/>
        <end position="656"/>
    </location>
</feature>
<dbReference type="Pfam" id="PF19833">
    <property type="entry name" value="RecG_dom3_C"/>
    <property type="match status" value="1"/>
</dbReference>
<dbReference type="AlphaFoldDB" id="A0A0G0PUD1"/>
<dbReference type="GO" id="GO:0005524">
    <property type="term" value="F:ATP binding"/>
    <property type="evidence" value="ECO:0007669"/>
    <property type="project" value="UniProtKB-KW"/>
</dbReference>
<comment type="catalytic activity">
    <reaction evidence="14 15">
        <text>ATP + H2O = ADP + phosphate + H(+)</text>
        <dbReference type="Rhea" id="RHEA:13065"/>
        <dbReference type="ChEBI" id="CHEBI:15377"/>
        <dbReference type="ChEBI" id="CHEBI:15378"/>
        <dbReference type="ChEBI" id="CHEBI:30616"/>
        <dbReference type="ChEBI" id="CHEBI:43474"/>
        <dbReference type="ChEBI" id="CHEBI:456216"/>
        <dbReference type="EC" id="5.6.2.4"/>
    </reaction>
</comment>
<name>A0A0G0PUD1_9BACT</name>
<evidence type="ECO:0000256" key="8">
    <source>
        <dbReference type="ARBA" id="ARBA00023125"/>
    </source>
</evidence>
<dbReference type="SUPFAM" id="SSF50249">
    <property type="entry name" value="Nucleic acid-binding proteins"/>
    <property type="match status" value="1"/>
</dbReference>
<dbReference type="PATRIC" id="fig|1618642.3.peg.845"/>
<evidence type="ECO:0000313" key="18">
    <source>
        <dbReference type="EMBL" id="KKR31774.1"/>
    </source>
</evidence>
<proteinExistence type="inferred from homology"/>
<keyword evidence="7 15" id="KW-0067">ATP-binding</keyword>
<dbReference type="GO" id="GO:0043138">
    <property type="term" value="F:3'-5' DNA helicase activity"/>
    <property type="evidence" value="ECO:0007669"/>
    <property type="project" value="UniProtKB-EC"/>
</dbReference>
<dbReference type="InterPro" id="IPR045562">
    <property type="entry name" value="RecG_dom3_C"/>
</dbReference>
<dbReference type="Gene3D" id="3.40.50.300">
    <property type="entry name" value="P-loop containing nucleotide triphosphate hydrolases"/>
    <property type="match status" value="2"/>
</dbReference>
<dbReference type="Pfam" id="PF00270">
    <property type="entry name" value="DEAD"/>
    <property type="match status" value="1"/>
</dbReference>